<proteinExistence type="predicted"/>
<dbReference type="Pfam" id="PF00533">
    <property type="entry name" value="BRCT"/>
    <property type="match status" value="1"/>
</dbReference>
<gene>
    <name evidence="1" type="ORF">D1010_16385</name>
</gene>
<accession>A0A510TXI5</accession>
<dbReference type="RefSeq" id="WP_146995161.1">
    <property type="nucleotide sequence ID" value="NZ_BJTX01000062.1"/>
</dbReference>
<dbReference type="Gene3D" id="3.40.50.10190">
    <property type="entry name" value="BRCT domain"/>
    <property type="match status" value="1"/>
</dbReference>
<dbReference type="SUPFAM" id="SSF52113">
    <property type="entry name" value="BRCT domain"/>
    <property type="match status" value="1"/>
</dbReference>
<dbReference type="EMBL" id="CP045143">
    <property type="protein sequence ID" value="QFR24828.1"/>
    <property type="molecule type" value="Genomic_DNA"/>
</dbReference>
<evidence type="ECO:0000313" key="2">
    <source>
        <dbReference type="Proteomes" id="UP000326779"/>
    </source>
</evidence>
<dbReference type="Proteomes" id="UP000326779">
    <property type="component" value="Chromosome"/>
</dbReference>
<sequence>MDLQNKTIVFSGHFETMTQDQLAKLASFVGVVPRDTISGLTDYVVVGTMYGDLFSPPMTEKLQLANKMGIPLITEVDFLNYVVDTWQRRLAAMTVKDQIHTLHLDQRI</sequence>
<dbReference type="CDD" id="cd17748">
    <property type="entry name" value="BRCT_DNA_ligase_like"/>
    <property type="match status" value="1"/>
</dbReference>
<dbReference type="AlphaFoldDB" id="A0A510TXI5"/>
<organism evidence="1 2">
    <name type="scientific">Schleiferilactobacillus harbinensis</name>
    <dbReference type="NCBI Taxonomy" id="304207"/>
    <lineage>
        <taxon>Bacteria</taxon>
        <taxon>Bacillati</taxon>
        <taxon>Bacillota</taxon>
        <taxon>Bacilli</taxon>
        <taxon>Lactobacillales</taxon>
        <taxon>Lactobacillaceae</taxon>
        <taxon>Schleiferilactobacillus</taxon>
    </lineage>
</organism>
<dbReference type="InterPro" id="IPR036420">
    <property type="entry name" value="BRCT_dom_sf"/>
</dbReference>
<dbReference type="InterPro" id="IPR001357">
    <property type="entry name" value="BRCT_dom"/>
</dbReference>
<reference evidence="1 2" key="1">
    <citation type="submission" date="2019-10" db="EMBL/GenBank/DDBJ databases">
        <title>The completed genome of Lactobacillus harbinensis M1.</title>
        <authorList>
            <person name="Zheng Y."/>
        </authorList>
    </citation>
    <scope>NUCLEOTIDE SEQUENCE [LARGE SCALE GENOMIC DNA]</scope>
    <source>
        <strain evidence="1 2">M1</strain>
    </source>
</reference>
<dbReference type="KEGG" id="lhb:D1010_16385"/>
<protein>
    <submittedName>
        <fullName evidence="1">Uncharacterized protein</fullName>
    </submittedName>
</protein>
<evidence type="ECO:0000313" key="1">
    <source>
        <dbReference type="EMBL" id="QFR24828.1"/>
    </source>
</evidence>
<name>A0A510TXI5_9LACO</name>